<feature type="transmembrane region" description="Helical" evidence="7">
    <location>
        <begin position="243"/>
        <end position="262"/>
    </location>
</feature>
<feature type="transmembrane region" description="Helical" evidence="7">
    <location>
        <begin position="163"/>
        <end position="184"/>
    </location>
</feature>
<dbReference type="PANTHER" id="PTHR43298:SF2">
    <property type="entry name" value="FMN_FAD EXPORTER YEEO-RELATED"/>
    <property type="match status" value="1"/>
</dbReference>
<evidence type="ECO:0000256" key="3">
    <source>
        <dbReference type="ARBA" id="ARBA00022448"/>
    </source>
</evidence>
<dbReference type="InterPro" id="IPR050222">
    <property type="entry name" value="MATE_MdtK"/>
</dbReference>
<evidence type="ECO:0000256" key="2">
    <source>
        <dbReference type="ARBA" id="ARBA00010199"/>
    </source>
</evidence>
<dbReference type="NCBIfam" id="TIGR00797">
    <property type="entry name" value="matE"/>
    <property type="match status" value="1"/>
</dbReference>
<accession>A0ABQ5VU42</accession>
<dbReference type="CDD" id="cd13136">
    <property type="entry name" value="MATE_DinF_like"/>
    <property type="match status" value="1"/>
</dbReference>
<feature type="transmembrane region" description="Helical" evidence="7">
    <location>
        <begin position="46"/>
        <end position="68"/>
    </location>
</feature>
<feature type="transmembrane region" description="Helical" evidence="7">
    <location>
        <begin position="190"/>
        <end position="212"/>
    </location>
</feature>
<evidence type="ECO:0000256" key="4">
    <source>
        <dbReference type="ARBA" id="ARBA00022692"/>
    </source>
</evidence>
<evidence type="ECO:0000313" key="8">
    <source>
        <dbReference type="EMBL" id="GLQ34955.1"/>
    </source>
</evidence>
<dbReference type="PANTHER" id="PTHR43298">
    <property type="entry name" value="MULTIDRUG RESISTANCE PROTEIN NORM-RELATED"/>
    <property type="match status" value="1"/>
</dbReference>
<keyword evidence="4 7" id="KW-0812">Transmembrane</keyword>
<comment type="subcellular location">
    <subcellularLocation>
        <location evidence="1">Membrane</location>
        <topology evidence="1">Multi-pass membrane protein</topology>
    </subcellularLocation>
</comment>
<name>A0ABQ5VU42_9RHOB</name>
<evidence type="ECO:0000256" key="7">
    <source>
        <dbReference type="SAM" id="Phobius"/>
    </source>
</evidence>
<feature type="transmembrane region" description="Helical" evidence="7">
    <location>
        <begin position="388"/>
        <end position="407"/>
    </location>
</feature>
<evidence type="ECO:0000256" key="6">
    <source>
        <dbReference type="ARBA" id="ARBA00023136"/>
    </source>
</evidence>
<keyword evidence="5 7" id="KW-1133">Transmembrane helix</keyword>
<keyword evidence="6 7" id="KW-0472">Membrane</keyword>
<comment type="similarity">
    <text evidence="2">Belongs to the multi antimicrobial extrusion (MATE) (TC 2.A.66.1) family.</text>
</comment>
<protein>
    <submittedName>
        <fullName evidence="8">MATE family efflux transporter</fullName>
    </submittedName>
</protein>
<feature type="transmembrane region" description="Helical" evidence="7">
    <location>
        <begin position="137"/>
        <end position="156"/>
    </location>
</feature>
<feature type="transmembrane region" description="Helical" evidence="7">
    <location>
        <begin position="12"/>
        <end position="34"/>
    </location>
</feature>
<feature type="transmembrane region" description="Helical" evidence="7">
    <location>
        <begin position="413"/>
        <end position="431"/>
    </location>
</feature>
<keyword evidence="3" id="KW-0813">Transport</keyword>
<sequence length="439" mass="47281">MADTSSLPLSNMRVLAIALPVVLSNATVPVLGLVDTYVIGQLGDPVAIGAVAMGAVIITSIFWMFGFLRMGTTGLTAQAVGQGDAGETTLLLTRALMIGLAAGGLCIAVQWPLFYAVFALSPASPEVEMLAQGYLEIRVLGAPAAIAVYGISGWLVGQGRTGALLLLQISVNGLNILLDCWFVLGLSWGVSGVALATLAAEYFGLLFGLWLVRDGFKSGLWRNWARVFDGVKLRRMALVNRDIMLRSMLLTGGFVLFSFLGSSFSNEILAANQILLQFLHVTAYALDGFALAAETLVGQAVGARNRLGLRRAVWLTGMWGGISVSLSALGFAVLGGLLIQEMTTSLAVQDVALRYLPWMVLAPLTGVLAWMMDGVFIGATRTREMRDMMCISFCGFLISLWITIPMWGNHGLWFSINILFILRGITLLWCYPNIERDLS</sequence>
<feature type="transmembrane region" description="Helical" evidence="7">
    <location>
        <begin position="355"/>
        <end position="376"/>
    </location>
</feature>
<evidence type="ECO:0000256" key="1">
    <source>
        <dbReference type="ARBA" id="ARBA00004141"/>
    </source>
</evidence>
<gene>
    <name evidence="8" type="ORF">GCM10007939_12380</name>
</gene>
<feature type="transmembrane region" description="Helical" evidence="7">
    <location>
        <begin position="95"/>
        <end position="117"/>
    </location>
</feature>
<feature type="transmembrane region" description="Helical" evidence="7">
    <location>
        <begin position="274"/>
        <end position="293"/>
    </location>
</feature>
<dbReference type="Pfam" id="PF01554">
    <property type="entry name" value="MatE"/>
    <property type="match status" value="2"/>
</dbReference>
<dbReference type="EMBL" id="BSNN01000002">
    <property type="protein sequence ID" value="GLQ34955.1"/>
    <property type="molecule type" value="Genomic_DNA"/>
</dbReference>
<dbReference type="RefSeq" id="WP_284377044.1">
    <property type="nucleotide sequence ID" value="NZ_BSNN01000002.1"/>
</dbReference>
<dbReference type="Proteomes" id="UP001156694">
    <property type="component" value="Unassembled WGS sequence"/>
</dbReference>
<comment type="caution">
    <text evidence="8">The sequence shown here is derived from an EMBL/GenBank/DDBJ whole genome shotgun (WGS) entry which is preliminary data.</text>
</comment>
<dbReference type="InterPro" id="IPR044644">
    <property type="entry name" value="DinF-like"/>
</dbReference>
<dbReference type="InterPro" id="IPR002528">
    <property type="entry name" value="MATE_fam"/>
</dbReference>
<organism evidence="8 9">
    <name type="scientific">Amylibacter marinus</name>
    <dbReference type="NCBI Taxonomy" id="1475483"/>
    <lineage>
        <taxon>Bacteria</taxon>
        <taxon>Pseudomonadati</taxon>
        <taxon>Pseudomonadota</taxon>
        <taxon>Alphaproteobacteria</taxon>
        <taxon>Rhodobacterales</taxon>
        <taxon>Paracoccaceae</taxon>
        <taxon>Amylibacter</taxon>
    </lineage>
</organism>
<keyword evidence="9" id="KW-1185">Reference proteome</keyword>
<evidence type="ECO:0000313" key="9">
    <source>
        <dbReference type="Proteomes" id="UP001156694"/>
    </source>
</evidence>
<feature type="transmembrane region" description="Helical" evidence="7">
    <location>
        <begin position="313"/>
        <end position="335"/>
    </location>
</feature>
<evidence type="ECO:0000256" key="5">
    <source>
        <dbReference type="ARBA" id="ARBA00022989"/>
    </source>
</evidence>
<reference evidence="9" key="1">
    <citation type="journal article" date="2019" name="Int. J. Syst. Evol. Microbiol.">
        <title>The Global Catalogue of Microorganisms (GCM) 10K type strain sequencing project: providing services to taxonomists for standard genome sequencing and annotation.</title>
        <authorList>
            <consortium name="The Broad Institute Genomics Platform"/>
            <consortium name="The Broad Institute Genome Sequencing Center for Infectious Disease"/>
            <person name="Wu L."/>
            <person name="Ma J."/>
        </authorList>
    </citation>
    <scope>NUCLEOTIDE SEQUENCE [LARGE SCALE GENOMIC DNA]</scope>
    <source>
        <strain evidence="9">NBRC 110140</strain>
    </source>
</reference>
<proteinExistence type="inferred from homology"/>